<organism evidence="1 2">
    <name type="scientific">Brassica campestris</name>
    <name type="common">Field mustard</name>
    <dbReference type="NCBI Taxonomy" id="3711"/>
    <lineage>
        <taxon>Eukaryota</taxon>
        <taxon>Viridiplantae</taxon>
        <taxon>Streptophyta</taxon>
        <taxon>Embryophyta</taxon>
        <taxon>Tracheophyta</taxon>
        <taxon>Spermatophyta</taxon>
        <taxon>Magnoliopsida</taxon>
        <taxon>eudicotyledons</taxon>
        <taxon>Gunneridae</taxon>
        <taxon>Pentapetalae</taxon>
        <taxon>rosids</taxon>
        <taxon>malvids</taxon>
        <taxon>Brassicales</taxon>
        <taxon>Brassicaceae</taxon>
        <taxon>Brassiceae</taxon>
        <taxon>Brassica</taxon>
    </lineage>
</organism>
<reference evidence="1 2" key="1">
    <citation type="submission" date="2021-07" db="EMBL/GenBank/DDBJ databases">
        <authorList>
            <consortium name="Genoscope - CEA"/>
            <person name="William W."/>
        </authorList>
    </citation>
    <scope>NUCLEOTIDE SEQUENCE [LARGE SCALE GENOMIC DNA]</scope>
</reference>
<dbReference type="Gramene" id="A10p05190.2_BraZ1">
    <property type="protein sequence ID" value="A10p05190.2_BraZ1.CDS.1"/>
    <property type="gene ID" value="A10g05190.2_BraZ1"/>
</dbReference>
<evidence type="ECO:0000313" key="1">
    <source>
        <dbReference type="EMBL" id="CAG7909273.1"/>
    </source>
</evidence>
<evidence type="ECO:0000313" key="2">
    <source>
        <dbReference type="Proteomes" id="UP000694005"/>
    </source>
</evidence>
<dbReference type="Proteomes" id="UP000694005">
    <property type="component" value="Chromosome A10"/>
</dbReference>
<proteinExistence type="predicted"/>
<dbReference type="EMBL" id="LS974626">
    <property type="protein sequence ID" value="CAG7909273.1"/>
    <property type="molecule type" value="Genomic_DNA"/>
</dbReference>
<name>A0A8D9I0D8_BRACM</name>
<gene>
    <name evidence="1" type="ORF">BRAPAZ1V2_A10P05190.2</name>
</gene>
<accession>A0A8D9I0D8</accession>
<dbReference type="AlphaFoldDB" id="A0A8D9I0D8"/>
<protein>
    <submittedName>
        <fullName evidence="1">Uncharacterized protein</fullName>
    </submittedName>
</protein>
<dbReference type="Gene3D" id="2.40.50.140">
    <property type="entry name" value="Nucleic acid-binding proteins"/>
    <property type="match status" value="1"/>
</dbReference>
<sequence length="38" mass="4356">MTSVLIKTYQGVICLSASSGTKFYLNYDFDSVTDFRKR</sequence>
<dbReference type="InterPro" id="IPR012340">
    <property type="entry name" value="NA-bd_OB-fold"/>
</dbReference>